<keyword evidence="1" id="KW-0489">Methyltransferase</keyword>
<dbReference type="InterPro" id="IPR012967">
    <property type="entry name" value="COMT_dimerisation"/>
</dbReference>
<dbReference type="SUPFAM" id="SSF53335">
    <property type="entry name" value="S-adenosyl-L-methionine-dependent methyltransferases"/>
    <property type="match status" value="1"/>
</dbReference>
<dbReference type="OrthoDB" id="1606438at2759"/>
<comment type="caution">
    <text evidence="8">The sequence shown here is derived from an EMBL/GenBank/DDBJ whole genome shotgun (WGS) entry which is preliminary data.</text>
</comment>
<dbReference type="CDD" id="cd02440">
    <property type="entry name" value="AdoMet_MTases"/>
    <property type="match status" value="1"/>
</dbReference>
<evidence type="ECO:0000256" key="3">
    <source>
        <dbReference type="ARBA" id="ARBA00022691"/>
    </source>
</evidence>
<evidence type="ECO:0000313" key="9">
    <source>
        <dbReference type="Proteomes" id="UP000824120"/>
    </source>
</evidence>
<dbReference type="InterPro" id="IPR029063">
    <property type="entry name" value="SAM-dependent_MTases_sf"/>
</dbReference>
<dbReference type="InterPro" id="IPR016461">
    <property type="entry name" value="COMT-like"/>
</dbReference>
<reference evidence="8 9" key="1">
    <citation type="submission" date="2020-09" db="EMBL/GenBank/DDBJ databases">
        <title>De no assembly of potato wild relative species, Solanum commersonii.</title>
        <authorList>
            <person name="Cho K."/>
        </authorList>
    </citation>
    <scope>NUCLEOTIDE SEQUENCE [LARGE SCALE GENOMIC DNA]</scope>
    <source>
        <strain evidence="8">LZ3.2</strain>
        <tissue evidence="8">Leaf</tissue>
    </source>
</reference>
<keyword evidence="9" id="KW-1185">Reference proteome</keyword>
<accession>A0A9J5W1R9</accession>
<dbReference type="PANTHER" id="PTHR11746">
    <property type="entry name" value="O-METHYLTRANSFERASE"/>
    <property type="match status" value="1"/>
</dbReference>
<comment type="similarity">
    <text evidence="4">Belongs to the class I-like SAM-binding methyltransferase superfamily. Cation-independent O-methyltransferase family. COMT subfamily.</text>
</comment>
<dbReference type="Gene3D" id="1.10.10.10">
    <property type="entry name" value="Winged helix-like DNA-binding domain superfamily/Winged helix DNA-binding domain"/>
    <property type="match status" value="1"/>
</dbReference>
<sequence>MGEIDSINEEEIIMLQAQAQISKYMFAFVDSMAIKCAVELRIADIIHSYNGQKITLSQIATNIHSPSSPHMDYLFRIMRLLVRRKIFTSSTSQDGDTLYGLTPISRWLLHDSELSVAPMFLLLTNPTLMATWHYFSNCIKEGGIPFKKAHGCEIFEMASKDDELNNNFNNGMNSMTKCIMREVIKEYKDGFNSITSLVDVGGGIGAAMFEIVKAYPHIKGINFDLPHVVLRAQKFEGVDHVEGDMFEAIPPADAVFLKWVLHDWGDEDCVKILKNCRKAIPKKTGKVIIVDAVLKLEGEGLFDDVGFITDLVMIAHTSGGTERSEDEWNKLLKEAEFPHYNIIEISAWPSIIVAYPQ</sequence>
<evidence type="ECO:0000313" key="8">
    <source>
        <dbReference type="EMBL" id="KAG5569353.1"/>
    </source>
</evidence>
<evidence type="ECO:0000256" key="2">
    <source>
        <dbReference type="ARBA" id="ARBA00022679"/>
    </source>
</evidence>
<gene>
    <name evidence="8" type="ORF">H5410_059119</name>
</gene>
<dbReference type="GO" id="GO:0009813">
    <property type="term" value="P:flavonoid biosynthetic process"/>
    <property type="evidence" value="ECO:0007669"/>
    <property type="project" value="UniProtKB-ARBA"/>
</dbReference>
<dbReference type="GO" id="GO:0046983">
    <property type="term" value="F:protein dimerization activity"/>
    <property type="evidence" value="ECO:0007669"/>
    <property type="project" value="InterPro"/>
</dbReference>
<evidence type="ECO:0000256" key="5">
    <source>
        <dbReference type="PIRSR" id="PIRSR005739-1"/>
    </source>
</evidence>
<name>A0A9J5W1R9_SOLCO</name>
<feature type="domain" description="O-methyltransferase dimerisation" evidence="7">
    <location>
        <begin position="23"/>
        <end position="110"/>
    </location>
</feature>
<dbReference type="Gene3D" id="3.40.50.150">
    <property type="entry name" value="Vaccinia Virus protein VP39"/>
    <property type="match status" value="1"/>
</dbReference>
<dbReference type="InterPro" id="IPR001077">
    <property type="entry name" value="COMT_C"/>
</dbReference>
<evidence type="ECO:0000256" key="1">
    <source>
        <dbReference type="ARBA" id="ARBA00022603"/>
    </source>
</evidence>
<dbReference type="GO" id="GO:0032259">
    <property type="term" value="P:methylation"/>
    <property type="evidence" value="ECO:0007669"/>
    <property type="project" value="UniProtKB-KW"/>
</dbReference>
<evidence type="ECO:0000256" key="4">
    <source>
        <dbReference type="ARBA" id="ARBA00034481"/>
    </source>
</evidence>
<dbReference type="Proteomes" id="UP000824120">
    <property type="component" value="Chromosome 12"/>
</dbReference>
<dbReference type="GO" id="GO:0008171">
    <property type="term" value="F:O-methyltransferase activity"/>
    <property type="evidence" value="ECO:0007669"/>
    <property type="project" value="InterPro"/>
</dbReference>
<keyword evidence="2" id="KW-0808">Transferase</keyword>
<dbReference type="Pfam" id="PF08100">
    <property type="entry name" value="Dimerisation"/>
    <property type="match status" value="1"/>
</dbReference>
<protein>
    <submittedName>
        <fullName evidence="8">Uncharacterized protein</fullName>
    </submittedName>
</protein>
<evidence type="ECO:0000259" key="7">
    <source>
        <dbReference type="Pfam" id="PF08100"/>
    </source>
</evidence>
<dbReference type="Pfam" id="PF00891">
    <property type="entry name" value="Methyltransf_2"/>
    <property type="match status" value="1"/>
</dbReference>
<organism evidence="8 9">
    <name type="scientific">Solanum commersonii</name>
    <name type="common">Commerson's wild potato</name>
    <name type="synonym">Commerson's nightshade</name>
    <dbReference type="NCBI Taxonomy" id="4109"/>
    <lineage>
        <taxon>Eukaryota</taxon>
        <taxon>Viridiplantae</taxon>
        <taxon>Streptophyta</taxon>
        <taxon>Embryophyta</taxon>
        <taxon>Tracheophyta</taxon>
        <taxon>Spermatophyta</taxon>
        <taxon>Magnoliopsida</taxon>
        <taxon>eudicotyledons</taxon>
        <taxon>Gunneridae</taxon>
        <taxon>Pentapetalae</taxon>
        <taxon>asterids</taxon>
        <taxon>lamiids</taxon>
        <taxon>Solanales</taxon>
        <taxon>Solanaceae</taxon>
        <taxon>Solanoideae</taxon>
        <taxon>Solaneae</taxon>
        <taxon>Solanum</taxon>
    </lineage>
</organism>
<keyword evidence="3" id="KW-0949">S-adenosyl-L-methionine</keyword>
<dbReference type="InterPro" id="IPR036388">
    <property type="entry name" value="WH-like_DNA-bd_sf"/>
</dbReference>
<dbReference type="PIRSF" id="PIRSF005739">
    <property type="entry name" value="O-mtase"/>
    <property type="match status" value="1"/>
</dbReference>
<dbReference type="InterPro" id="IPR036390">
    <property type="entry name" value="WH_DNA-bd_sf"/>
</dbReference>
<dbReference type="AlphaFoldDB" id="A0A9J5W1R9"/>
<dbReference type="SUPFAM" id="SSF46785">
    <property type="entry name" value="Winged helix' DNA-binding domain"/>
    <property type="match status" value="1"/>
</dbReference>
<proteinExistence type="inferred from homology"/>
<evidence type="ECO:0000259" key="6">
    <source>
        <dbReference type="Pfam" id="PF00891"/>
    </source>
</evidence>
<feature type="active site" description="Proton acceptor" evidence="5">
    <location>
        <position position="262"/>
    </location>
</feature>
<dbReference type="EMBL" id="JACXVP010000012">
    <property type="protein sequence ID" value="KAG5569353.1"/>
    <property type="molecule type" value="Genomic_DNA"/>
</dbReference>
<dbReference type="FunFam" id="3.40.50.150:FF:000294">
    <property type="entry name" value="O-methyltransferase family protein"/>
    <property type="match status" value="1"/>
</dbReference>
<feature type="domain" description="O-methyltransferase C-terminal" evidence="6">
    <location>
        <begin position="132"/>
        <end position="337"/>
    </location>
</feature>
<dbReference type="PROSITE" id="PS51683">
    <property type="entry name" value="SAM_OMT_II"/>
    <property type="match status" value="1"/>
</dbReference>